<dbReference type="OrthoDB" id="9812065at2"/>
<dbReference type="PROSITE" id="PS51677">
    <property type="entry name" value="NODB"/>
    <property type="match status" value="1"/>
</dbReference>
<dbReference type="Gene3D" id="3.20.20.370">
    <property type="entry name" value="Glycoside hydrolase/deacetylase"/>
    <property type="match status" value="1"/>
</dbReference>
<dbReference type="InterPro" id="IPR011330">
    <property type="entry name" value="Glyco_hydro/deAcase_b/a-brl"/>
</dbReference>
<dbReference type="GO" id="GO:0005975">
    <property type="term" value="P:carbohydrate metabolic process"/>
    <property type="evidence" value="ECO:0007669"/>
    <property type="project" value="InterPro"/>
</dbReference>
<dbReference type="Proteomes" id="UP000297014">
    <property type="component" value="Unassembled WGS sequence"/>
</dbReference>
<evidence type="ECO:0000313" key="6">
    <source>
        <dbReference type="Proteomes" id="UP000297014"/>
    </source>
</evidence>
<evidence type="ECO:0000256" key="3">
    <source>
        <dbReference type="SAM" id="Phobius"/>
    </source>
</evidence>
<dbReference type="PANTHER" id="PTHR10587:SF133">
    <property type="entry name" value="CHITIN DEACETYLASE 1-RELATED"/>
    <property type="match status" value="1"/>
</dbReference>
<feature type="domain" description="NodB homology" evidence="4">
    <location>
        <begin position="291"/>
        <end position="468"/>
    </location>
</feature>
<evidence type="ECO:0000313" key="5">
    <source>
        <dbReference type="EMBL" id="THG92282.1"/>
    </source>
</evidence>
<keyword evidence="1" id="KW-0479">Metal-binding</keyword>
<dbReference type="EMBL" id="JALP01000006">
    <property type="protein sequence ID" value="THG92282.1"/>
    <property type="molecule type" value="Genomic_DNA"/>
</dbReference>
<keyword evidence="3" id="KW-0472">Membrane</keyword>
<dbReference type="GO" id="GO:0016810">
    <property type="term" value="F:hydrolase activity, acting on carbon-nitrogen (but not peptide) bonds"/>
    <property type="evidence" value="ECO:0007669"/>
    <property type="project" value="InterPro"/>
</dbReference>
<organism evidence="5 6">
    <name type="scientific">Alkalihalobacillus alcalophilus ATCC 27647 = CGMCC 1.3604</name>
    <dbReference type="NCBI Taxonomy" id="1218173"/>
    <lineage>
        <taxon>Bacteria</taxon>
        <taxon>Bacillati</taxon>
        <taxon>Bacillota</taxon>
        <taxon>Bacilli</taxon>
        <taxon>Bacillales</taxon>
        <taxon>Bacillaceae</taxon>
        <taxon>Alkalihalobacillus</taxon>
    </lineage>
</organism>
<name>A0A4V3X905_ALKAL</name>
<dbReference type="InterPro" id="IPR037126">
    <property type="entry name" value="PdaC/RsiV-like_sf"/>
</dbReference>
<dbReference type="InterPro" id="IPR050248">
    <property type="entry name" value="Polysacc_deacetylase_ArnD"/>
</dbReference>
<sequence>MIRRIKWPGWLVLLILVVVVSSFFFSLLKKNTATIQAQEVVVSQGQIIDENDPSFETKYSGIDVISKTKQTGIYTSSIIVPETGIEAIDENVHGWLNNKEKEFLEQVDLNKDFLNEDHLAHLNIQMTTQQITSHIYSFIFSNYQYYGGANGNQEVTTFTIDLEKGKILELEEVLAVNKDLVDTIYQLAFNLLQEDEERFSFIFEDYLEDVLKTPTKWKWSLSSDVFSLYFDKYEVAAGAAGLMQVDIPLDEILGYIHEDILMGSEKIEIEDIEKDIIDIESEWKELEPDGKYVALTFDDGPHPNVTPQVLETLSQFDAKATFYMLGTQVEYYPGLAQEVARLGHEIGNHSMSHPDMVTLDSERIKHELEETSLQIEEAVGFRPSTMRPPYGSYNDGVISLISDIGIPMVLWSVDSLDWKSRDKDEINKVILNNVHDGAIILMHDIHQATADALPQLMKELEEQGYEFVTVSELLYQNHGEIGPHTKR</sequence>
<evidence type="ECO:0000259" key="4">
    <source>
        <dbReference type="PROSITE" id="PS51677"/>
    </source>
</evidence>
<dbReference type="Gene3D" id="3.30.565.40">
    <property type="entry name" value="Fervidobacterium nodosum Rt17-B1 like"/>
    <property type="match status" value="1"/>
</dbReference>
<dbReference type="RefSeq" id="WP_003324234.1">
    <property type="nucleotide sequence ID" value="NZ_ALPT02000083.1"/>
</dbReference>
<reference evidence="5 6" key="1">
    <citation type="submission" date="2014-01" db="EMBL/GenBank/DDBJ databases">
        <title>Draft genome sequencing of Bacillus alcalophilus CGMCC 1.3604.</title>
        <authorList>
            <person name="Yang J."/>
            <person name="Diao L."/>
            <person name="Yang S."/>
        </authorList>
    </citation>
    <scope>NUCLEOTIDE SEQUENCE [LARGE SCALE GENOMIC DNA]</scope>
    <source>
        <strain evidence="5 6">CGMCC 1.3604</strain>
    </source>
</reference>
<evidence type="ECO:0000256" key="1">
    <source>
        <dbReference type="ARBA" id="ARBA00022723"/>
    </source>
</evidence>
<dbReference type="GO" id="GO:0016020">
    <property type="term" value="C:membrane"/>
    <property type="evidence" value="ECO:0007669"/>
    <property type="project" value="TreeGrafter"/>
</dbReference>
<gene>
    <name evidence="5" type="ORF">AJ85_12095</name>
</gene>
<feature type="transmembrane region" description="Helical" evidence="3">
    <location>
        <begin position="7"/>
        <end position="28"/>
    </location>
</feature>
<keyword evidence="2" id="KW-0378">Hydrolase</keyword>
<dbReference type="CDD" id="cd10954">
    <property type="entry name" value="CE4_CtAXE_like"/>
    <property type="match status" value="1"/>
</dbReference>
<dbReference type="Pfam" id="PF01522">
    <property type="entry name" value="Polysacc_deac_1"/>
    <property type="match status" value="1"/>
</dbReference>
<keyword evidence="3" id="KW-1133">Transmembrane helix</keyword>
<keyword evidence="3" id="KW-0812">Transmembrane</keyword>
<dbReference type="InterPro" id="IPR002509">
    <property type="entry name" value="NODB_dom"/>
</dbReference>
<dbReference type="AlphaFoldDB" id="A0A4V3X905"/>
<dbReference type="SUPFAM" id="SSF88713">
    <property type="entry name" value="Glycoside hydrolase/deacetylase"/>
    <property type="match status" value="1"/>
</dbReference>
<evidence type="ECO:0000256" key="2">
    <source>
        <dbReference type="ARBA" id="ARBA00022801"/>
    </source>
</evidence>
<comment type="caution">
    <text evidence="5">The sequence shown here is derived from an EMBL/GenBank/DDBJ whole genome shotgun (WGS) entry which is preliminary data.</text>
</comment>
<proteinExistence type="predicted"/>
<protein>
    <recommendedName>
        <fullName evidence="4">NodB homology domain-containing protein</fullName>
    </recommendedName>
</protein>
<accession>A0A4V3X905</accession>
<dbReference type="Gene3D" id="3.90.640.20">
    <property type="entry name" value="Heat-shock cognate protein, ATPase"/>
    <property type="match status" value="1"/>
</dbReference>
<dbReference type="PANTHER" id="PTHR10587">
    <property type="entry name" value="GLYCOSYL TRANSFERASE-RELATED"/>
    <property type="match status" value="1"/>
</dbReference>
<dbReference type="GO" id="GO:0046872">
    <property type="term" value="F:metal ion binding"/>
    <property type="evidence" value="ECO:0007669"/>
    <property type="project" value="UniProtKB-KW"/>
</dbReference>